<protein>
    <submittedName>
        <fullName evidence="3">SAM-dependent methyltransferase</fullName>
    </submittedName>
</protein>
<organism evidence="3 4">
    <name type="scientific">Amycolatopsis orientalis</name>
    <name type="common">Nocardia orientalis</name>
    <dbReference type="NCBI Taxonomy" id="31958"/>
    <lineage>
        <taxon>Bacteria</taxon>
        <taxon>Bacillati</taxon>
        <taxon>Actinomycetota</taxon>
        <taxon>Actinomycetes</taxon>
        <taxon>Pseudonocardiales</taxon>
        <taxon>Pseudonocardiaceae</taxon>
        <taxon>Amycolatopsis</taxon>
    </lineage>
</organism>
<reference evidence="3 4" key="1">
    <citation type="journal article" date="2015" name="Genome Announc.">
        <title>Draft Genome Sequence of Norvancomycin-Producing Strain Amycolatopsis orientalis CPCC200066.</title>
        <authorList>
            <person name="Lei X."/>
            <person name="Yuan F."/>
            <person name="Shi Y."/>
            <person name="Li X."/>
            <person name="Wang L."/>
            <person name="Hong B."/>
        </authorList>
    </citation>
    <scope>NUCLEOTIDE SEQUENCE [LARGE SCALE GENOMIC DNA]</scope>
    <source>
        <strain evidence="3 4">B-37</strain>
    </source>
</reference>
<dbReference type="STRING" id="31958.SD37_02065"/>
<evidence type="ECO:0000259" key="2">
    <source>
        <dbReference type="Pfam" id="PF02384"/>
    </source>
</evidence>
<keyword evidence="3" id="KW-0489">Methyltransferase</keyword>
<accession>A0A193BQU2</accession>
<dbReference type="InterPro" id="IPR052916">
    <property type="entry name" value="Type-I_RE_MTase_Subunit"/>
</dbReference>
<keyword evidence="3" id="KW-0808">Transferase</keyword>
<dbReference type="InterPro" id="IPR029063">
    <property type="entry name" value="SAM-dependent_MTases_sf"/>
</dbReference>
<dbReference type="RefSeq" id="WP_044853602.1">
    <property type="nucleotide sequence ID" value="NZ_CP016174.1"/>
</dbReference>
<feature type="domain" description="DNA methylase adenine-specific" evidence="2">
    <location>
        <begin position="128"/>
        <end position="315"/>
    </location>
</feature>
<dbReference type="PRINTS" id="PR00507">
    <property type="entry name" value="N12N6MTFRASE"/>
</dbReference>
<dbReference type="GO" id="GO:0032259">
    <property type="term" value="P:methylation"/>
    <property type="evidence" value="ECO:0007669"/>
    <property type="project" value="UniProtKB-KW"/>
</dbReference>
<evidence type="ECO:0000313" key="4">
    <source>
        <dbReference type="Proteomes" id="UP000093695"/>
    </source>
</evidence>
<dbReference type="PANTHER" id="PTHR42998:SF1">
    <property type="entry name" value="TYPE I RESTRICTION ENZYME HINDI METHYLASE SUBUNIT"/>
    <property type="match status" value="1"/>
</dbReference>
<proteinExistence type="predicted"/>
<dbReference type="Gene3D" id="3.40.50.150">
    <property type="entry name" value="Vaccinia Virus protein VP39"/>
    <property type="match status" value="1"/>
</dbReference>
<dbReference type="EMBL" id="CP016174">
    <property type="protein sequence ID" value="ANN14560.1"/>
    <property type="molecule type" value="Genomic_DNA"/>
</dbReference>
<name>A0A193BQU2_AMYOR</name>
<dbReference type="Pfam" id="PF02384">
    <property type="entry name" value="N6_Mtase"/>
    <property type="match status" value="1"/>
</dbReference>
<dbReference type="GO" id="GO:0009307">
    <property type="term" value="P:DNA restriction-modification system"/>
    <property type="evidence" value="ECO:0007669"/>
    <property type="project" value="UniProtKB-KW"/>
</dbReference>
<dbReference type="Proteomes" id="UP000093695">
    <property type="component" value="Chromosome"/>
</dbReference>
<dbReference type="InterPro" id="IPR002052">
    <property type="entry name" value="DNA_methylase_N6_adenine_CS"/>
</dbReference>
<dbReference type="REBASE" id="150759">
    <property type="entry name" value="M.Aor66ORF2065P"/>
</dbReference>
<dbReference type="eggNOG" id="COG0286">
    <property type="taxonomic scope" value="Bacteria"/>
</dbReference>
<keyword evidence="1" id="KW-0680">Restriction system</keyword>
<dbReference type="GO" id="GO:0008170">
    <property type="term" value="F:N-methyltransferase activity"/>
    <property type="evidence" value="ECO:0007669"/>
    <property type="project" value="InterPro"/>
</dbReference>
<dbReference type="InterPro" id="IPR003356">
    <property type="entry name" value="DNA_methylase_A-5"/>
</dbReference>
<sequence>MEEQATVSAADIARVAGVGRAAVSNWRRRYGDFPPPVGGTASSPLFALSDVENWLRERGKPFEVPLGERVWQRLRNLGDDLSLSLRVGRMGSFLSRRGSEEWELSPRYDDPELFELLDRFAEEQGAREAFEFLCARYVEAHSRQLSVTAEPVVALMSRLIGPRPGVVLDPACGLGTLLLASGGARLLGQVDDPSISCIAAHRLLLAGADMEMYGAHALTMDSYEGLLADAVVCDPPFNEREWGYDELVGDPRWEYGQPPRGEPELAWVQHCLAHVKPGGLVAIRMPLAAAGRRTGRRIRGNLLRAGALRAVVTVAGADLWLLRRPEPGERPPSRLLLLAEPDPSTVDGLWREHLRGAEVPGAVRIIDLLDEEIDLSPARHQARDEHAGEAFLEVRRHFEAIRPEPPSLAVSDEKPAFTTIGELMKAGVLSVPDSVEAGDVIASPAVPAYVHSGPSVGVDPSVSRYRTDPERLDAAFLAGCLRAAGQIAPTSSTRIDLKRTRVPRLPIETQRAHGEAFTRLAAFEDALREAAESGLELVRLGLAGLTEGQLIPEN</sequence>
<dbReference type="SUPFAM" id="SSF53335">
    <property type="entry name" value="S-adenosyl-L-methionine-dependent methyltransferases"/>
    <property type="match status" value="1"/>
</dbReference>
<dbReference type="PANTHER" id="PTHR42998">
    <property type="entry name" value="TYPE I RESTRICTION ENZYME HINDVIIP M PROTEIN-RELATED"/>
    <property type="match status" value="1"/>
</dbReference>
<gene>
    <name evidence="3" type="ORF">SD37_02065</name>
</gene>
<dbReference type="PROSITE" id="PS00092">
    <property type="entry name" value="N6_MTASE"/>
    <property type="match status" value="1"/>
</dbReference>
<evidence type="ECO:0000313" key="3">
    <source>
        <dbReference type="EMBL" id="ANN14560.1"/>
    </source>
</evidence>
<dbReference type="AlphaFoldDB" id="A0A193BQU2"/>
<keyword evidence="4" id="KW-1185">Reference proteome</keyword>
<dbReference type="KEGG" id="aori:SD37_02065"/>
<evidence type="ECO:0000256" key="1">
    <source>
        <dbReference type="ARBA" id="ARBA00022747"/>
    </source>
</evidence>
<dbReference type="GO" id="GO:0003677">
    <property type="term" value="F:DNA binding"/>
    <property type="evidence" value="ECO:0007669"/>
    <property type="project" value="InterPro"/>
</dbReference>